<feature type="compositionally biased region" description="Polar residues" evidence="1">
    <location>
        <begin position="1"/>
        <end position="20"/>
    </location>
</feature>
<dbReference type="Proteomes" id="UP000235388">
    <property type="component" value="Unassembled WGS sequence"/>
</dbReference>
<feature type="region of interest" description="Disordered" evidence="1">
    <location>
        <begin position="1"/>
        <end position="26"/>
    </location>
</feature>
<sequence length="58" mass="6339">MSSGSNTRPFKASLNNPLKQTSDKYVDTTVAPKSKLSVDENGREVTARWAHSVMLTAD</sequence>
<keyword evidence="5" id="KW-1185">Reference proteome</keyword>
<evidence type="ECO:0000313" key="3">
    <source>
        <dbReference type="EMBL" id="PLW35951.1"/>
    </source>
</evidence>
<organism evidence="2 6">
    <name type="scientific">Puccinia coronata f. sp. avenae</name>
    <dbReference type="NCBI Taxonomy" id="200324"/>
    <lineage>
        <taxon>Eukaryota</taxon>
        <taxon>Fungi</taxon>
        <taxon>Dikarya</taxon>
        <taxon>Basidiomycota</taxon>
        <taxon>Pucciniomycotina</taxon>
        <taxon>Pucciniomycetes</taxon>
        <taxon>Pucciniales</taxon>
        <taxon>Pucciniaceae</taxon>
        <taxon>Puccinia</taxon>
    </lineage>
</organism>
<name>A0A2N5SSS8_9BASI</name>
<proteinExistence type="predicted"/>
<dbReference type="Proteomes" id="UP000235392">
    <property type="component" value="Unassembled WGS sequence"/>
</dbReference>
<dbReference type="EMBL" id="PGCI01000168">
    <property type="protein sequence ID" value="PLW35951.1"/>
    <property type="molecule type" value="Genomic_DNA"/>
</dbReference>
<evidence type="ECO:0000313" key="6">
    <source>
        <dbReference type="Proteomes" id="UP000235392"/>
    </source>
</evidence>
<dbReference type="EMBL" id="PGCI01000777">
    <property type="protein sequence ID" value="PLW16240.1"/>
    <property type="molecule type" value="Genomic_DNA"/>
</dbReference>
<accession>A0A2N5SSS8</accession>
<gene>
    <name evidence="4" type="ORF">PCANC_02581</name>
    <name evidence="3" type="ORF">PCASD_12689</name>
    <name evidence="2" type="ORF">PCASD_18107</name>
</gene>
<reference evidence="5 6" key="1">
    <citation type="submission" date="2017-11" db="EMBL/GenBank/DDBJ databases">
        <title>De novo assembly and phasing of dikaryotic genomes from two isolates of Puccinia coronata f. sp. avenae, the causal agent of oat crown rust.</title>
        <authorList>
            <person name="Miller M.E."/>
            <person name="Zhang Y."/>
            <person name="Omidvar V."/>
            <person name="Sperschneider J."/>
            <person name="Schwessinger B."/>
            <person name="Raley C."/>
            <person name="Palmer J.M."/>
            <person name="Garnica D."/>
            <person name="Upadhyaya N."/>
            <person name="Rathjen J."/>
            <person name="Taylor J.M."/>
            <person name="Park R.F."/>
            <person name="Dodds P.N."/>
            <person name="Hirsch C.D."/>
            <person name="Kianian S.F."/>
            <person name="Figueroa M."/>
        </authorList>
    </citation>
    <scope>NUCLEOTIDE SEQUENCE [LARGE SCALE GENOMIC DNA]</scope>
    <source>
        <strain evidence="4">12NC29</strain>
        <strain evidence="2">12SD80</strain>
    </source>
</reference>
<evidence type="ECO:0000313" key="5">
    <source>
        <dbReference type="Proteomes" id="UP000235388"/>
    </source>
</evidence>
<protein>
    <submittedName>
        <fullName evidence="2">Uncharacterized protein</fullName>
    </submittedName>
</protein>
<comment type="caution">
    <text evidence="2">The sequence shown here is derived from an EMBL/GenBank/DDBJ whole genome shotgun (WGS) entry which is preliminary data.</text>
</comment>
<evidence type="ECO:0000256" key="1">
    <source>
        <dbReference type="SAM" id="MobiDB-lite"/>
    </source>
</evidence>
<evidence type="ECO:0000313" key="2">
    <source>
        <dbReference type="EMBL" id="PLW16240.1"/>
    </source>
</evidence>
<evidence type="ECO:0000313" key="4">
    <source>
        <dbReference type="EMBL" id="PLW57485.1"/>
    </source>
</evidence>
<dbReference type="AlphaFoldDB" id="A0A2N5SSS8"/>
<dbReference type="EMBL" id="PGCJ01000010">
    <property type="protein sequence ID" value="PLW57485.1"/>
    <property type="molecule type" value="Genomic_DNA"/>
</dbReference>